<evidence type="ECO:0000256" key="6">
    <source>
        <dbReference type="ARBA" id="ARBA00023006"/>
    </source>
</evidence>
<evidence type="ECO:0000256" key="7">
    <source>
        <dbReference type="ARBA" id="ARBA00023055"/>
    </source>
</evidence>
<keyword evidence="3 9" id="KW-0813">Transport</keyword>
<evidence type="ECO:0000313" key="10">
    <source>
        <dbReference type="EMBL" id="CAF4606544.1"/>
    </source>
</evidence>
<protein>
    <recommendedName>
        <fullName evidence="9">Autophagy-related protein 9</fullName>
    </recommendedName>
</protein>
<comment type="caution">
    <text evidence="11">The sequence shown here is derived from an EMBL/GenBank/DDBJ whole genome shotgun (WGS) entry which is preliminary data.</text>
</comment>
<evidence type="ECO:0000256" key="2">
    <source>
        <dbReference type="ARBA" id="ARBA00006185"/>
    </source>
</evidence>
<dbReference type="Proteomes" id="UP000676336">
    <property type="component" value="Unassembled WGS sequence"/>
</dbReference>
<dbReference type="GO" id="GO:0005776">
    <property type="term" value="C:autophagosome"/>
    <property type="evidence" value="ECO:0007669"/>
    <property type="project" value="TreeGrafter"/>
</dbReference>
<evidence type="ECO:0000256" key="5">
    <source>
        <dbReference type="ARBA" id="ARBA00022989"/>
    </source>
</evidence>
<dbReference type="GO" id="GO:0006869">
    <property type="term" value="P:lipid transport"/>
    <property type="evidence" value="ECO:0007669"/>
    <property type="project" value="UniProtKB-KW"/>
</dbReference>
<evidence type="ECO:0000313" key="12">
    <source>
        <dbReference type="Proteomes" id="UP000676336"/>
    </source>
</evidence>
<dbReference type="PANTHER" id="PTHR13038:SF14">
    <property type="entry name" value="AUTOPHAGY-RELATED PROTEIN 9B"/>
    <property type="match status" value="1"/>
</dbReference>
<dbReference type="GO" id="GO:0034727">
    <property type="term" value="P:piecemeal microautophagy of the nucleus"/>
    <property type="evidence" value="ECO:0007669"/>
    <property type="project" value="TreeGrafter"/>
</dbReference>
<accession>A0A8S3DDS1</accession>
<name>A0A8S3DDS1_9BILA</name>
<dbReference type="InterPro" id="IPR007241">
    <property type="entry name" value="Autophagy-rel_prot_9"/>
</dbReference>
<dbReference type="GO" id="GO:0034045">
    <property type="term" value="C:phagophore assembly site membrane"/>
    <property type="evidence" value="ECO:0007669"/>
    <property type="project" value="UniProtKB-SubCell"/>
</dbReference>
<sequence>MVRREPGVLGSRRWSNYGRLYLRHFNELDHSLNQRLNRGYKPAIAYMNSFVNYSIVETAK</sequence>
<dbReference type="AlphaFoldDB" id="A0A8S3DDS1"/>
<dbReference type="GO" id="GO:0061709">
    <property type="term" value="P:reticulophagy"/>
    <property type="evidence" value="ECO:0007669"/>
    <property type="project" value="TreeGrafter"/>
</dbReference>
<keyword evidence="4" id="KW-0812">Transmembrane</keyword>
<evidence type="ECO:0000256" key="4">
    <source>
        <dbReference type="ARBA" id="ARBA00022692"/>
    </source>
</evidence>
<dbReference type="GO" id="GO:0034497">
    <property type="term" value="P:protein localization to phagophore assembly site"/>
    <property type="evidence" value="ECO:0007669"/>
    <property type="project" value="TreeGrafter"/>
</dbReference>
<evidence type="ECO:0000256" key="3">
    <source>
        <dbReference type="ARBA" id="ARBA00022448"/>
    </source>
</evidence>
<gene>
    <name evidence="10" type="ORF">SMN809_LOCUS39294</name>
    <name evidence="11" type="ORF">SMN809_LOCUS54913</name>
</gene>
<comment type="subcellular location">
    <subcellularLocation>
        <location evidence="1 9">Preautophagosomal structure membrane</location>
        <topology evidence="1 9">Multi-pass membrane protein</topology>
    </subcellularLocation>
</comment>
<dbReference type="EMBL" id="CAJOBI010192676">
    <property type="protein sequence ID" value="CAF4966414.1"/>
    <property type="molecule type" value="Genomic_DNA"/>
</dbReference>
<keyword evidence="7 9" id="KW-0445">Lipid transport</keyword>
<dbReference type="Pfam" id="PF04109">
    <property type="entry name" value="ATG9"/>
    <property type="match status" value="1"/>
</dbReference>
<dbReference type="EMBL" id="CAJOBI010105091">
    <property type="protein sequence ID" value="CAF4606544.1"/>
    <property type="molecule type" value="Genomic_DNA"/>
</dbReference>
<dbReference type="GO" id="GO:0000422">
    <property type="term" value="P:autophagy of mitochondrion"/>
    <property type="evidence" value="ECO:0007669"/>
    <property type="project" value="TreeGrafter"/>
</dbReference>
<comment type="function">
    <text evidence="9">Phospholipid scramblase involved in autophagy. Cycles between the preautophagosomal structure/phagophore assembly site (PAS) and the cytoplasmic vesicle pool and supplies membrane for the growing autophagosome. Lipid scramblase activity plays a key role in preautophagosomal structure/phagophore assembly by distributing the phospholipids that arrive through ATG2 from the cytoplasmic to the luminal leaflet of the bilayer, thereby driving autophagosomal membrane expansion.</text>
</comment>
<evidence type="ECO:0000256" key="1">
    <source>
        <dbReference type="ARBA" id="ARBA00004511"/>
    </source>
</evidence>
<evidence type="ECO:0000256" key="9">
    <source>
        <dbReference type="RuleBase" id="RU364027"/>
    </source>
</evidence>
<evidence type="ECO:0000256" key="8">
    <source>
        <dbReference type="ARBA" id="ARBA00023136"/>
    </source>
</evidence>
<proteinExistence type="inferred from homology"/>
<reference evidence="11" key="1">
    <citation type="submission" date="2021-02" db="EMBL/GenBank/DDBJ databases">
        <authorList>
            <person name="Nowell W R."/>
        </authorList>
    </citation>
    <scope>NUCLEOTIDE SEQUENCE</scope>
</reference>
<keyword evidence="8" id="KW-0472">Membrane</keyword>
<keyword evidence="5" id="KW-1133">Transmembrane helix</keyword>
<keyword evidence="6 9" id="KW-0072">Autophagy</keyword>
<evidence type="ECO:0000313" key="11">
    <source>
        <dbReference type="EMBL" id="CAF4966414.1"/>
    </source>
</evidence>
<organism evidence="11 12">
    <name type="scientific">Rotaria magnacalcarata</name>
    <dbReference type="NCBI Taxonomy" id="392030"/>
    <lineage>
        <taxon>Eukaryota</taxon>
        <taxon>Metazoa</taxon>
        <taxon>Spiralia</taxon>
        <taxon>Gnathifera</taxon>
        <taxon>Rotifera</taxon>
        <taxon>Eurotatoria</taxon>
        <taxon>Bdelloidea</taxon>
        <taxon>Philodinida</taxon>
        <taxon>Philodinidae</taxon>
        <taxon>Rotaria</taxon>
    </lineage>
</organism>
<comment type="similarity">
    <text evidence="2 9">Belongs to the ATG9 family.</text>
</comment>
<dbReference type="PANTHER" id="PTHR13038">
    <property type="entry name" value="APG9 AUTOPHAGY 9"/>
    <property type="match status" value="1"/>
</dbReference>